<dbReference type="OrthoDB" id="2679946at2"/>
<dbReference type="RefSeq" id="WP_043068936.1">
    <property type="nucleotide sequence ID" value="NZ_BJOA01000056.1"/>
</dbReference>
<sequence length="161" mass="18965">MGTENKYTIKMKKRKQISDSVFNLLFKDLVESEKIKLYIDDVKQRIYEGEMSQTEFNESLSNLTDRYVKKGLHRSDQASVIRYISAFAKIENNVKASLRAMSMQEKGIDSVEETEALNVQEIIRKYEETQRWINEWVREYACTHGLDPELVATPNLEWMEK</sequence>
<evidence type="ECO:0000313" key="2">
    <source>
        <dbReference type="EMBL" id="SDI75533.1"/>
    </source>
</evidence>
<reference evidence="2 4" key="2">
    <citation type="submission" date="2016-10" db="EMBL/GenBank/DDBJ databases">
        <authorList>
            <person name="de Groot N.N."/>
        </authorList>
    </citation>
    <scope>NUCLEOTIDE SEQUENCE [LARGE SCALE GENOMIC DNA]</scope>
    <source>
        <strain evidence="2 4">DSM 2895</strain>
    </source>
</reference>
<evidence type="ECO:0000313" key="3">
    <source>
        <dbReference type="Proteomes" id="UP000037269"/>
    </source>
</evidence>
<dbReference type="PATRIC" id="fig|47500.12.peg.6804"/>
<dbReference type="Proteomes" id="UP000182836">
    <property type="component" value="Unassembled WGS sequence"/>
</dbReference>
<keyword evidence="3" id="KW-1185">Reference proteome</keyword>
<name>A0A0D1Y059_ANEMI</name>
<protein>
    <submittedName>
        <fullName evidence="1">Uncharacterized protein</fullName>
    </submittedName>
</protein>
<reference evidence="1 3" key="1">
    <citation type="submission" date="2015-07" db="EMBL/GenBank/DDBJ databases">
        <title>Fjat-14205 dsm 2895.</title>
        <authorList>
            <person name="Liu B."/>
            <person name="Wang J."/>
            <person name="Zhu Y."/>
            <person name="Liu G."/>
            <person name="Chen Q."/>
            <person name="Chen Z."/>
            <person name="Lan J."/>
            <person name="Che J."/>
            <person name="Ge C."/>
            <person name="Shi H."/>
            <person name="Pan Z."/>
            <person name="Liu X."/>
        </authorList>
    </citation>
    <scope>NUCLEOTIDE SEQUENCE [LARGE SCALE GENOMIC DNA]</scope>
    <source>
        <strain evidence="1 3">DSM 2895</strain>
    </source>
</reference>
<dbReference type="Proteomes" id="UP000037269">
    <property type="component" value="Unassembled WGS sequence"/>
</dbReference>
<dbReference type="AlphaFoldDB" id="A0A0D1Y059"/>
<proteinExistence type="predicted"/>
<dbReference type="EMBL" id="LGUG01000004">
    <property type="protein sequence ID" value="KON96210.1"/>
    <property type="molecule type" value="Genomic_DNA"/>
</dbReference>
<gene>
    <name evidence="1" type="ORF">AF333_12680</name>
    <name evidence="2" type="ORF">SAMN04487909_107111</name>
</gene>
<dbReference type="EMBL" id="FNED01000007">
    <property type="protein sequence ID" value="SDI75533.1"/>
    <property type="molecule type" value="Genomic_DNA"/>
</dbReference>
<organism evidence="1 3">
    <name type="scientific">Aneurinibacillus migulanus</name>
    <name type="common">Bacillus migulanus</name>
    <dbReference type="NCBI Taxonomy" id="47500"/>
    <lineage>
        <taxon>Bacteria</taxon>
        <taxon>Bacillati</taxon>
        <taxon>Bacillota</taxon>
        <taxon>Bacilli</taxon>
        <taxon>Bacillales</taxon>
        <taxon>Paenibacillaceae</taxon>
        <taxon>Aneurinibacillus group</taxon>
        <taxon>Aneurinibacillus</taxon>
    </lineage>
</organism>
<evidence type="ECO:0000313" key="1">
    <source>
        <dbReference type="EMBL" id="KON96210.1"/>
    </source>
</evidence>
<evidence type="ECO:0000313" key="4">
    <source>
        <dbReference type="Proteomes" id="UP000182836"/>
    </source>
</evidence>
<accession>A0A0D1Y059</accession>